<dbReference type="InterPro" id="IPR036709">
    <property type="entry name" value="Autotransporte_beta_dom_sf"/>
</dbReference>
<name>A0ABU4AFY7_9HYPH</name>
<comment type="caution">
    <text evidence="2">The sequence shown here is derived from an EMBL/GenBank/DDBJ whole genome shotgun (WGS) entry which is preliminary data.</text>
</comment>
<gene>
    <name evidence="2" type="ORF">R2G56_02515</name>
</gene>
<dbReference type="Proteomes" id="UP001185659">
    <property type="component" value="Unassembled WGS sequence"/>
</dbReference>
<dbReference type="Gene3D" id="2.40.128.130">
    <property type="entry name" value="Autotransporter beta-domain"/>
    <property type="match status" value="1"/>
</dbReference>
<evidence type="ECO:0000259" key="1">
    <source>
        <dbReference type="Pfam" id="PF03797"/>
    </source>
</evidence>
<proteinExistence type="predicted"/>
<accession>A0ABU4AFY7</accession>
<evidence type="ECO:0000313" key="2">
    <source>
        <dbReference type="EMBL" id="MDV6225148.1"/>
    </source>
</evidence>
<dbReference type="SUPFAM" id="SSF103515">
    <property type="entry name" value="Autotransporter"/>
    <property type="match status" value="1"/>
</dbReference>
<feature type="domain" description="Autotransporter" evidence="1">
    <location>
        <begin position="114"/>
        <end position="326"/>
    </location>
</feature>
<dbReference type="RefSeq" id="WP_317560350.1">
    <property type="nucleotide sequence ID" value="NZ_JAWLIP010000001.1"/>
</dbReference>
<evidence type="ECO:0000313" key="3">
    <source>
        <dbReference type="Proteomes" id="UP001185659"/>
    </source>
</evidence>
<sequence>MTVAFSSAPPEGAAAAELAFDMTAIHARQRARAADSEARQLSIVRERMANTRQLRAPGGNAEASLVRLHVKRRHGHDAESRLLDTRRIVAAEKLRRTPRLARWMGGKAVLSETRANDRRASAFSTKGLAFGADYRVSPRLLIGHATGLAYDRSPLATDMTYSTRILSQTLYGTLFTGDRTYLDVALGASRSSFSGWSSRGVRAPGGEGDRLFAMLRASRAFTLDRLKLRSYGEATFSHMRFSGAASGHRNEAAKMKLGLTGETRIETLRGRVTPRAGLEWSAARSERTAPGATQKVRHLEDSAKITARAGFDWALNPRATLTTDYGLSADTRGSGRKQTLKTRFTLRF</sequence>
<reference evidence="2 3" key="1">
    <citation type="submission" date="2023-10" db="EMBL/GenBank/DDBJ databases">
        <authorList>
            <person name="Venkata Ramana C."/>
            <person name="Sasikala C."/>
            <person name="Dhurka M."/>
        </authorList>
    </citation>
    <scope>NUCLEOTIDE SEQUENCE [LARGE SCALE GENOMIC DNA]</scope>
    <source>
        <strain evidence="2 3">KCTC 32151</strain>
    </source>
</reference>
<organism evidence="2 3">
    <name type="scientific">Nitratireductor aquimarinus</name>
    <dbReference type="NCBI Taxonomy" id="889300"/>
    <lineage>
        <taxon>Bacteria</taxon>
        <taxon>Pseudomonadati</taxon>
        <taxon>Pseudomonadota</taxon>
        <taxon>Alphaproteobacteria</taxon>
        <taxon>Hyphomicrobiales</taxon>
        <taxon>Phyllobacteriaceae</taxon>
        <taxon>Nitratireductor</taxon>
    </lineage>
</organism>
<dbReference type="Pfam" id="PF03797">
    <property type="entry name" value="Autotransporter"/>
    <property type="match status" value="1"/>
</dbReference>
<keyword evidence="3" id="KW-1185">Reference proteome</keyword>
<dbReference type="InterPro" id="IPR005546">
    <property type="entry name" value="Autotransporte_beta"/>
</dbReference>
<protein>
    <submittedName>
        <fullName evidence="2">Autotransporter outer membrane beta-barrel domain-containing protein</fullName>
    </submittedName>
</protein>
<dbReference type="EMBL" id="JAWLIP010000001">
    <property type="protein sequence ID" value="MDV6225148.1"/>
    <property type="molecule type" value="Genomic_DNA"/>
</dbReference>